<protein>
    <submittedName>
        <fullName evidence="1">Uncharacterized protein</fullName>
    </submittedName>
</protein>
<dbReference type="EMBL" id="JALJOS010000001">
    <property type="protein sequence ID" value="KAK9844556.1"/>
    <property type="molecule type" value="Genomic_DNA"/>
</dbReference>
<proteinExistence type="predicted"/>
<gene>
    <name evidence="1" type="ORF">WJX74_004033</name>
</gene>
<sequence length="164" mass="18729">MEGLPLDVRRKVLGHLNDIKRREHFDKMRRAMEGLWPKVARRQRPGHTVSGSGTSIVGLAVTLPLPTRGTSLVVNRYGHGDVEQKKVGRKTLWSLTDQIDLRVRVGDTLVSLLPNDKGYKAAVPAHLRRALAPRFLPELRRRRDQTRRMLDYFQANGNFQGFEV</sequence>
<evidence type="ECO:0000313" key="2">
    <source>
        <dbReference type="Proteomes" id="UP001438707"/>
    </source>
</evidence>
<dbReference type="Proteomes" id="UP001438707">
    <property type="component" value="Unassembled WGS sequence"/>
</dbReference>
<reference evidence="1 2" key="1">
    <citation type="journal article" date="2024" name="Nat. Commun.">
        <title>Phylogenomics reveals the evolutionary origins of lichenization in chlorophyte algae.</title>
        <authorList>
            <person name="Puginier C."/>
            <person name="Libourel C."/>
            <person name="Otte J."/>
            <person name="Skaloud P."/>
            <person name="Haon M."/>
            <person name="Grisel S."/>
            <person name="Petersen M."/>
            <person name="Berrin J.G."/>
            <person name="Delaux P.M."/>
            <person name="Dal Grande F."/>
            <person name="Keller J."/>
        </authorList>
    </citation>
    <scope>NUCLEOTIDE SEQUENCE [LARGE SCALE GENOMIC DNA]</scope>
    <source>
        <strain evidence="1 2">SAG 2145</strain>
    </source>
</reference>
<evidence type="ECO:0000313" key="1">
    <source>
        <dbReference type="EMBL" id="KAK9844556.1"/>
    </source>
</evidence>
<name>A0AAW1SG00_9CHLO</name>
<dbReference type="AlphaFoldDB" id="A0AAW1SG00"/>
<accession>A0AAW1SG00</accession>
<organism evidence="1 2">
    <name type="scientific">Apatococcus lobatus</name>
    <dbReference type="NCBI Taxonomy" id="904363"/>
    <lineage>
        <taxon>Eukaryota</taxon>
        <taxon>Viridiplantae</taxon>
        <taxon>Chlorophyta</taxon>
        <taxon>core chlorophytes</taxon>
        <taxon>Trebouxiophyceae</taxon>
        <taxon>Chlorellales</taxon>
        <taxon>Chlorellaceae</taxon>
        <taxon>Apatococcus</taxon>
    </lineage>
</organism>
<keyword evidence="2" id="KW-1185">Reference proteome</keyword>
<comment type="caution">
    <text evidence="1">The sequence shown here is derived from an EMBL/GenBank/DDBJ whole genome shotgun (WGS) entry which is preliminary data.</text>
</comment>